<comment type="caution">
    <text evidence="3">The sequence shown here is derived from an EMBL/GenBank/DDBJ whole genome shotgun (WGS) entry which is preliminary data.</text>
</comment>
<gene>
    <name evidence="3" type="ORF">Tcan_09128</name>
</gene>
<evidence type="ECO:0000256" key="2">
    <source>
        <dbReference type="SAM" id="MobiDB-lite"/>
    </source>
</evidence>
<dbReference type="Proteomes" id="UP000031036">
    <property type="component" value="Unassembled WGS sequence"/>
</dbReference>
<organism evidence="3 4">
    <name type="scientific">Toxocara canis</name>
    <name type="common">Canine roundworm</name>
    <dbReference type="NCBI Taxonomy" id="6265"/>
    <lineage>
        <taxon>Eukaryota</taxon>
        <taxon>Metazoa</taxon>
        <taxon>Ecdysozoa</taxon>
        <taxon>Nematoda</taxon>
        <taxon>Chromadorea</taxon>
        <taxon>Rhabditida</taxon>
        <taxon>Spirurina</taxon>
        <taxon>Ascaridomorpha</taxon>
        <taxon>Ascaridoidea</taxon>
        <taxon>Toxocaridae</taxon>
        <taxon>Toxocara</taxon>
    </lineage>
</organism>
<feature type="compositionally biased region" description="Low complexity" evidence="2">
    <location>
        <begin position="136"/>
        <end position="162"/>
    </location>
</feature>
<keyword evidence="1" id="KW-0175">Coiled coil</keyword>
<feature type="compositionally biased region" description="Polar residues" evidence="2">
    <location>
        <begin position="36"/>
        <end position="47"/>
    </location>
</feature>
<feature type="region of interest" description="Disordered" evidence="2">
    <location>
        <begin position="121"/>
        <end position="182"/>
    </location>
</feature>
<name>A0A0B2V0A8_TOXCA</name>
<evidence type="ECO:0000313" key="3">
    <source>
        <dbReference type="EMBL" id="KHN74894.1"/>
    </source>
</evidence>
<evidence type="ECO:0000313" key="4">
    <source>
        <dbReference type="Proteomes" id="UP000031036"/>
    </source>
</evidence>
<sequence length="475" mass="52421">MSSLCAYRNYAHRATLAATRPSEFSWFSVALKNLSDNSTASETSSPRPESVLHRQITSPNPSAPSDLPEKTCIPSKPVTSRLEFSPLVGKEAQLPAIVSPSGSCKFDAGTKEVLPENEMIPTSLRSAPPLPFVADTPSSTPTQLPTTAATSFASSQFGHSSSTVPKGVASSLPEHGAADTQRRSLTTKFLESKQQQNVVKTADVVHQIAQANNHRAEQLHTYENREVESTDDKKKTDVVKPSGMRPSPEGESGSSQPTELQIMLERFSKQRITDGEAFDSDLDSPIMHQPFPSMTAGDGNPVRHSLISLVMEEDVPMLMEAMAEKLNFVFEDLTSTPSSSNDGIIHDTAKRQQRRKMRNVSKIDFVSTPPAVFTYPDETTALEHAEWRPGEHITFDQYQKICEIERERYEQEKRELSRWRASVLAARSIDPEAIVSSHPVSPTVTDFQLGVTSRISYDTPPVFINNNNDFASNTM</sequence>
<feature type="compositionally biased region" description="Low complexity" evidence="2">
    <location>
        <begin position="239"/>
        <end position="258"/>
    </location>
</feature>
<proteinExistence type="predicted"/>
<feature type="compositionally biased region" description="Basic and acidic residues" evidence="2">
    <location>
        <begin position="215"/>
        <end position="238"/>
    </location>
</feature>
<accession>A0A0B2V0A8</accession>
<dbReference type="AlphaFoldDB" id="A0A0B2V0A8"/>
<feature type="coiled-coil region" evidence="1">
    <location>
        <begin position="395"/>
        <end position="422"/>
    </location>
</feature>
<feature type="region of interest" description="Disordered" evidence="2">
    <location>
        <begin position="36"/>
        <end position="70"/>
    </location>
</feature>
<dbReference type="EMBL" id="JPKZ01002808">
    <property type="protein sequence ID" value="KHN74894.1"/>
    <property type="molecule type" value="Genomic_DNA"/>
</dbReference>
<reference evidence="3 4" key="1">
    <citation type="submission" date="2014-11" db="EMBL/GenBank/DDBJ databases">
        <title>Genetic blueprint of the zoonotic pathogen Toxocara canis.</title>
        <authorList>
            <person name="Zhu X.-Q."/>
            <person name="Korhonen P.K."/>
            <person name="Cai H."/>
            <person name="Young N.D."/>
            <person name="Nejsum P."/>
            <person name="von Samson-Himmelstjerna G."/>
            <person name="Boag P.R."/>
            <person name="Tan P."/>
            <person name="Li Q."/>
            <person name="Min J."/>
            <person name="Yang Y."/>
            <person name="Wang X."/>
            <person name="Fang X."/>
            <person name="Hall R.S."/>
            <person name="Hofmann A."/>
            <person name="Sternberg P.W."/>
            <person name="Jex A.R."/>
            <person name="Gasser R.B."/>
        </authorList>
    </citation>
    <scope>NUCLEOTIDE SEQUENCE [LARGE SCALE GENOMIC DNA]</scope>
    <source>
        <strain evidence="3">PN_DK_2014</strain>
    </source>
</reference>
<protein>
    <submittedName>
        <fullName evidence="3">Uncharacterized protein</fullName>
    </submittedName>
</protein>
<keyword evidence="4" id="KW-1185">Reference proteome</keyword>
<dbReference type="OrthoDB" id="5828827at2759"/>
<evidence type="ECO:0000256" key="1">
    <source>
        <dbReference type="SAM" id="Coils"/>
    </source>
</evidence>
<feature type="region of interest" description="Disordered" evidence="2">
    <location>
        <begin position="215"/>
        <end position="258"/>
    </location>
</feature>